<dbReference type="EMBL" id="JASCZI010000929">
    <property type="protein sequence ID" value="MED6113835.1"/>
    <property type="molecule type" value="Genomic_DNA"/>
</dbReference>
<comment type="caution">
    <text evidence="1">The sequence shown here is derived from an EMBL/GenBank/DDBJ whole genome shotgun (WGS) entry which is preliminary data.</text>
</comment>
<dbReference type="Proteomes" id="UP001341840">
    <property type="component" value="Unassembled WGS sequence"/>
</dbReference>
<evidence type="ECO:0000313" key="2">
    <source>
        <dbReference type="Proteomes" id="UP001341840"/>
    </source>
</evidence>
<keyword evidence="2" id="KW-1185">Reference proteome</keyword>
<name>A0ABU6QQU9_9FABA</name>
<reference evidence="1 2" key="1">
    <citation type="journal article" date="2023" name="Plants (Basel)">
        <title>Bridging the Gap: Combining Genomics and Transcriptomics Approaches to Understand Stylosanthes scabra, an Orphan Legume from the Brazilian Caatinga.</title>
        <authorList>
            <person name="Ferreira-Neto J.R.C."/>
            <person name="da Silva M.D."/>
            <person name="Binneck E."/>
            <person name="de Melo N.F."/>
            <person name="da Silva R.H."/>
            <person name="de Melo A.L.T.M."/>
            <person name="Pandolfi V."/>
            <person name="Bustamante F.O."/>
            <person name="Brasileiro-Vidal A.C."/>
            <person name="Benko-Iseppon A.M."/>
        </authorList>
    </citation>
    <scope>NUCLEOTIDE SEQUENCE [LARGE SCALE GENOMIC DNA]</scope>
    <source>
        <tissue evidence="1">Leaves</tissue>
    </source>
</reference>
<proteinExistence type="predicted"/>
<feature type="non-terminal residue" evidence="1">
    <location>
        <position position="1"/>
    </location>
</feature>
<evidence type="ECO:0000313" key="1">
    <source>
        <dbReference type="EMBL" id="MED6113835.1"/>
    </source>
</evidence>
<accession>A0ABU6QQU9</accession>
<sequence>LSLVTMSIYHDYHGDSKDSSILTCDQIQISLKYLLLSYQPILCDSLVSSFLSNKKQQQICAHFKPNFTSDGGDELRSLAPEIGGTTQGDGDEGFAVSSSAEDGAFPKGNVDAYLELAKTEEELKINGVGRVFSDSAAEKIPRTLAITEDVDLSYGGSAVHVFDVAGSSAEVGASTREKWSFGTVDDDTIKMRGGGCAGVAYGSLAWRKGKGSSRCRLLLTARPASLLAAVFPWDRERKSNTEKMPEGGTVEDADLSTGSVVDGGAGGMVFFDVQVLDGHNCFNGVFLRQYILEDCGKGGLLTLC</sequence>
<protein>
    <submittedName>
        <fullName evidence="1">Uncharacterized protein</fullName>
    </submittedName>
</protein>
<gene>
    <name evidence="1" type="ORF">PIB30_074545</name>
</gene>
<organism evidence="1 2">
    <name type="scientific">Stylosanthes scabra</name>
    <dbReference type="NCBI Taxonomy" id="79078"/>
    <lineage>
        <taxon>Eukaryota</taxon>
        <taxon>Viridiplantae</taxon>
        <taxon>Streptophyta</taxon>
        <taxon>Embryophyta</taxon>
        <taxon>Tracheophyta</taxon>
        <taxon>Spermatophyta</taxon>
        <taxon>Magnoliopsida</taxon>
        <taxon>eudicotyledons</taxon>
        <taxon>Gunneridae</taxon>
        <taxon>Pentapetalae</taxon>
        <taxon>rosids</taxon>
        <taxon>fabids</taxon>
        <taxon>Fabales</taxon>
        <taxon>Fabaceae</taxon>
        <taxon>Papilionoideae</taxon>
        <taxon>50 kb inversion clade</taxon>
        <taxon>dalbergioids sensu lato</taxon>
        <taxon>Dalbergieae</taxon>
        <taxon>Pterocarpus clade</taxon>
        <taxon>Stylosanthes</taxon>
    </lineage>
</organism>